<dbReference type="FunFam" id="3.30.160.20:FF:000022">
    <property type="entry name" value="28S ribosomal protein S5, mitochondrial"/>
    <property type="match status" value="1"/>
</dbReference>
<dbReference type="Gene3D" id="3.30.160.20">
    <property type="match status" value="1"/>
</dbReference>
<dbReference type="GO" id="GO:0005763">
    <property type="term" value="C:mitochondrial small ribosomal subunit"/>
    <property type="evidence" value="ECO:0007669"/>
    <property type="project" value="UniProtKB-ARBA"/>
</dbReference>
<accession>A0A163AHR1</accession>
<feature type="domain" description="S5 DRBM" evidence="10">
    <location>
        <begin position="265"/>
        <end position="328"/>
    </location>
</feature>
<evidence type="ECO:0000256" key="4">
    <source>
        <dbReference type="ARBA" id="ARBA00023128"/>
    </source>
</evidence>
<dbReference type="PANTHER" id="PTHR48277">
    <property type="entry name" value="MITOCHONDRIAL RIBOSOMAL PROTEIN S5"/>
    <property type="match status" value="1"/>
</dbReference>
<dbReference type="GO" id="GO:0003735">
    <property type="term" value="F:structural constituent of ribosome"/>
    <property type="evidence" value="ECO:0007669"/>
    <property type="project" value="UniProtKB-UniRule"/>
</dbReference>
<dbReference type="EMBL" id="JYNV01000253">
    <property type="protein sequence ID" value="KZM21197.1"/>
    <property type="molecule type" value="Genomic_DNA"/>
</dbReference>
<dbReference type="GO" id="GO:0003723">
    <property type="term" value="F:RNA binding"/>
    <property type="evidence" value="ECO:0007669"/>
    <property type="project" value="InterPro"/>
</dbReference>
<dbReference type="Pfam" id="PF00333">
    <property type="entry name" value="Ribosomal_S5"/>
    <property type="match status" value="1"/>
</dbReference>
<evidence type="ECO:0000313" key="11">
    <source>
        <dbReference type="EMBL" id="KZM21197.1"/>
    </source>
</evidence>
<evidence type="ECO:0000256" key="2">
    <source>
        <dbReference type="ARBA" id="ARBA00008945"/>
    </source>
</evidence>
<evidence type="ECO:0000313" key="12">
    <source>
        <dbReference type="Proteomes" id="UP000076837"/>
    </source>
</evidence>
<dbReference type="InterPro" id="IPR013810">
    <property type="entry name" value="Ribosomal_uS5_N"/>
</dbReference>
<keyword evidence="4" id="KW-0496">Mitochondrion</keyword>
<dbReference type="Pfam" id="PF03719">
    <property type="entry name" value="Ribosomal_S5_C"/>
    <property type="match status" value="1"/>
</dbReference>
<comment type="subcellular location">
    <subcellularLocation>
        <location evidence="1">Mitochondrion</location>
    </subcellularLocation>
</comment>
<evidence type="ECO:0000256" key="6">
    <source>
        <dbReference type="ARBA" id="ARBA00037226"/>
    </source>
</evidence>
<evidence type="ECO:0000256" key="9">
    <source>
        <dbReference type="RuleBase" id="RU003823"/>
    </source>
</evidence>
<evidence type="ECO:0000256" key="7">
    <source>
        <dbReference type="ARBA" id="ARBA00039335"/>
    </source>
</evidence>
<dbReference type="InterPro" id="IPR020568">
    <property type="entry name" value="Ribosomal_Su5_D2-typ_SF"/>
</dbReference>
<dbReference type="AlphaFoldDB" id="A0A163AHR1"/>
<gene>
    <name evidence="11" type="ORF">ST47_g7655</name>
</gene>
<reference evidence="11 12" key="1">
    <citation type="journal article" date="2016" name="Sci. Rep.">
        <title>Draft genome sequencing and secretome analysis of fungal phytopathogen Ascochyta rabiei provides insight into the necrotrophic effector repertoire.</title>
        <authorList>
            <person name="Verma S."/>
            <person name="Gazara R.K."/>
            <person name="Nizam S."/>
            <person name="Parween S."/>
            <person name="Chattopadhyay D."/>
            <person name="Verma P.K."/>
        </authorList>
    </citation>
    <scope>NUCLEOTIDE SEQUENCE [LARGE SCALE GENOMIC DNA]</scope>
    <source>
        <strain evidence="11 12">ArDII</strain>
    </source>
</reference>
<dbReference type="InterPro" id="IPR000851">
    <property type="entry name" value="Ribosomal_uS5"/>
</dbReference>
<evidence type="ECO:0000256" key="8">
    <source>
        <dbReference type="PROSITE-ProRule" id="PRU00268"/>
    </source>
</evidence>
<name>A0A163AHR1_DIDRA</name>
<evidence type="ECO:0000256" key="5">
    <source>
        <dbReference type="ARBA" id="ARBA00023274"/>
    </source>
</evidence>
<keyword evidence="12" id="KW-1185">Reference proteome</keyword>
<dbReference type="SUPFAM" id="SSF54211">
    <property type="entry name" value="Ribosomal protein S5 domain 2-like"/>
    <property type="match status" value="1"/>
</dbReference>
<evidence type="ECO:0000256" key="3">
    <source>
        <dbReference type="ARBA" id="ARBA00022980"/>
    </source>
</evidence>
<dbReference type="FunFam" id="3.30.230.10:FF:000041">
    <property type="entry name" value="37S ribosomal protein S5"/>
    <property type="match status" value="1"/>
</dbReference>
<dbReference type="STRING" id="5454.A0A163AHR1"/>
<dbReference type="Gene3D" id="3.30.230.10">
    <property type="match status" value="1"/>
</dbReference>
<dbReference type="GO" id="GO:0006412">
    <property type="term" value="P:translation"/>
    <property type="evidence" value="ECO:0007669"/>
    <property type="project" value="InterPro"/>
</dbReference>
<comment type="function">
    <text evidence="6">Component of the mitochondrial ribosome (mitoribosome), a dedicated translation machinery responsible for the synthesis of mitochondrial genome-encoded proteins, including at least some of the essential transmembrane subunits of the mitochondrial respiratory chain. The mitoribosomes are attached to the mitochondrial inner membrane and translation products are cotranslationally integrated into the membrane.</text>
</comment>
<dbReference type="Proteomes" id="UP000076837">
    <property type="component" value="Unassembled WGS sequence"/>
</dbReference>
<proteinExistence type="inferred from homology"/>
<dbReference type="InterPro" id="IPR005324">
    <property type="entry name" value="Ribosomal_uS5_C"/>
</dbReference>
<protein>
    <recommendedName>
        <fullName evidence="7">Small ribosomal subunit protein uS5m</fullName>
    </recommendedName>
</protein>
<evidence type="ECO:0000256" key="1">
    <source>
        <dbReference type="ARBA" id="ARBA00004173"/>
    </source>
</evidence>
<evidence type="ECO:0000259" key="10">
    <source>
        <dbReference type="PROSITE" id="PS50881"/>
    </source>
</evidence>
<dbReference type="SUPFAM" id="SSF54768">
    <property type="entry name" value="dsRNA-binding domain-like"/>
    <property type="match status" value="1"/>
</dbReference>
<dbReference type="PROSITE" id="PS50881">
    <property type="entry name" value="S5_DSRBD"/>
    <property type="match status" value="1"/>
</dbReference>
<sequence>MSVCRPATGLFARATSAAAPAATATRRAFHSSAPLGARKRRPHYASIKAEDLRQLGELAAGAYPQYDTAETSLLAKQYTPAQMAAIQAAEAAIDRRDLVTQASQRTDPWRLPYADDLAQLDPVTDHADKLSARDIPGRLAVREANEVERDETIARLASEQLAKAYPHGIPEGRLDAVQQTQLQGAIEAALTQAALDPRSSYTSKNPAALDALADPRHSIIAPDLPRLENRMARQTRRLSTEEEEDPRQKRLLQYMGWDKLKLKKIRTKTLVSHSVTNQTRMGKIRSMYYLTIAGNQDGLLGVGEGKSVEPDEGRKQSIMSAIRNMKPVPRYENRTTFGDVETKVGATKVQLFARPPGFGLRTQHLIFELARAAGLQDLAAKTPRSRNKMNVIKATWEALTKQRLPDEVARARGKKLVDVRKVYYGGSVH</sequence>
<keyword evidence="3 8" id="KW-0689">Ribosomal protein</keyword>
<keyword evidence="5 8" id="KW-0687">Ribonucleoprotein</keyword>
<dbReference type="InterPro" id="IPR014721">
    <property type="entry name" value="Ribsml_uS5_D2-typ_fold_subgr"/>
</dbReference>
<dbReference type="PANTHER" id="PTHR48277:SF1">
    <property type="entry name" value="MITOCHONDRIAL RIBOSOMAL PROTEIN S5"/>
    <property type="match status" value="1"/>
</dbReference>
<comment type="caution">
    <text evidence="11">The sequence shown here is derived from an EMBL/GenBank/DDBJ whole genome shotgun (WGS) entry which is preliminary data.</text>
</comment>
<organism evidence="11 12">
    <name type="scientific">Didymella rabiei</name>
    <name type="common">Chickpea ascochyta blight fungus</name>
    <name type="synonym">Mycosphaerella rabiei</name>
    <dbReference type="NCBI Taxonomy" id="5454"/>
    <lineage>
        <taxon>Eukaryota</taxon>
        <taxon>Fungi</taxon>
        <taxon>Dikarya</taxon>
        <taxon>Ascomycota</taxon>
        <taxon>Pezizomycotina</taxon>
        <taxon>Dothideomycetes</taxon>
        <taxon>Pleosporomycetidae</taxon>
        <taxon>Pleosporales</taxon>
        <taxon>Pleosporineae</taxon>
        <taxon>Didymellaceae</taxon>
        <taxon>Ascochyta</taxon>
    </lineage>
</organism>
<comment type="similarity">
    <text evidence="2 9">Belongs to the universal ribosomal protein uS5 family.</text>
</comment>